<organism evidence="2 3">
    <name type="scientific">Candidatus Butyricicoccus avistercoris</name>
    <dbReference type="NCBI Taxonomy" id="2838518"/>
    <lineage>
        <taxon>Bacteria</taxon>
        <taxon>Bacillati</taxon>
        <taxon>Bacillota</taxon>
        <taxon>Clostridia</taxon>
        <taxon>Eubacteriales</taxon>
        <taxon>Butyricicoccaceae</taxon>
        <taxon>Butyricicoccus</taxon>
    </lineage>
</organism>
<comment type="caution">
    <text evidence="2">The sequence shown here is derived from an EMBL/GenBank/DDBJ whole genome shotgun (WGS) entry which is preliminary data.</text>
</comment>
<evidence type="ECO:0000313" key="3">
    <source>
        <dbReference type="Proteomes" id="UP000886808"/>
    </source>
</evidence>
<feature type="transmembrane region" description="Helical" evidence="1">
    <location>
        <begin position="42"/>
        <end position="65"/>
    </location>
</feature>
<sequence length="192" mass="22238">MKNEFKKIGIEILLCIMICLAISISVSIMLHLNMFISVSTYIYRLYIMLFLTMVILIIVAFIICIKTNKIFNFTFSTSVLCIGISSLFMALFFSLGPMVIERSYTVYSLAYLTDYNNIYSYDEIRDQFVIGYVDNGATQKRIDEQVSIGNIEKIGENYRITDKGERLIKLFRLIEKIFPVTDQSSIYPKKLK</sequence>
<accession>A0A9D1PHI9</accession>
<gene>
    <name evidence="2" type="ORF">H9746_04690</name>
</gene>
<dbReference type="EMBL" id="DXIE01000028">
    <property type="protein sequence ID" value="HIV62132.1"/>
    <property type="molecule type" value="Genomic_DNA"/>
</dbReference>
<evidence type="ECO:0000256" key="1">
    <source>
        <dbReference type="SAM" id="Phobius"/>
    </source>
</evidence>
<name>A0A9D1PHI9_9FIRM</name>
<proteinExistence type="predicted"/>
<keyword evidence="1" id="KW-0472">Membrane</keyword>
<protein>
    <submittedName>
        <fullName evidence="2">Uncharacterized protein</fullName>
    </submittedName>
</protein>
<feature type="transmembrane region" description="Helical" evidence="1">
    <location>
        <begin position="77"/>
        <end position="100"/>
    </location>
</feature>
<evidence type="ECO:0000313" key="2">
    <source>
        <dbReference type="EMBL" id="HIV62132.1"/>
    </source>
</evidence>
<keyword evidence="1" id="KW-1133">Transmembrane helix</keyword>
<dbReference type="AlphaFoldDB" id="A0A9D1PHI9"/>
<feature type="transmembrane region" description="Helical" evidence="1">
    <location>
        <begin position="12"/>
        <end position="36"/>
    </location>
</feature>
<reference evidence="2" key="1">
    <citation type="journal article" date="2021" name="PeerJ">
        <title>Extensive microbial diversity within the chicken gut microbiome revealed by metagenomics and culture.</title>
        <authorList>
            <person name="Gilroy R."/>
            <person name="Ravi A."/>
            <person name="Getino M."/>
            <person name="Pursley I."/>
            <person name="Horton D.L."/>
            <person name="Alikhan N.F."/>
            <person name="Baker D."/>
            <person name="Gharbi K."/>
            <person name="Hall N."/>
            <person name="Watson M."/>
            <person name="Adriaenssens E.M."/>
            <person name="Foster-Nyarko E."/>
            <person name="Jarju S."/>
            <person name="Secka A."/>
            <person name="Antonio M."/>
            <person name="Oren A."/>
            <person name="Chaudhuri R.R."/>
            <person name="La Ragione R."/>
            <person name="Hildebrand F."/>
            <person name="Pallen M.J."/>
        </authorList>
    </citation>
    <scope>NUCLEOTIDE SEQUENCE</scope>
    <source>
        <strain evidence="2">CHK193-4272</strain>
    </source>
</reference>
<dbReference type="Proteomes" id="UP000886808">
    <property type="component" value="Unassembled WGS sequence"/>
</dbReference>
<reference evidence="2" key="2">
    <citation type="submission" date="2021-04" db="EMBL/GenBank/DDBJ databases">
        <authorList>
            <person name="Gilroy R."/>
        </authorList>
    </citation>
    <scope>NUCLEOTIDE SEQUENCE</scope>
    <source>
        <strain evidence="2">CHK193-4272</strain>
    </source>
</reference>
<keyword evidence="1" id="KW-0812">Transmembrane</keyword>